<feature type="region of interest" description="Disordered" evidence="1">
    <location>
        <begin position="85"/>
        <end position="104"/>
    </location>
</feature>
<evidence type="ECO:0000313" key="3">
    <source>
        <dbReference type="Proteomes" id="UP000176996"/>
    </source>
</evidence>
<reference evidence="2 3" key="1">
    <citation type="journal article" date="2016" name="Nat. Commun.">
        <title>Thousands of microbial genomes shed light on interconnected biogeochemical processes in an aquifer system.</title>
        <authorList>
            <person name="Anantharaman K."/>
            <person name="Brown C.T."/>
            <person name="Hug L.A."/>
            <person name="Sharon I."/>
            <person name="Castelle C.J."/>
            <person name="Probst A.J."/>
            <person name="Thomas B.C."/>
            <person name="Singh A."/>
            <person name="Wilkins M.J."/>
            <person name="Karaoz U."/>
            <person name="Brodie E.L."/>
            <person name="Williams K.H."/>
            <person name="Hubbard S.S."/>
            <person name="Banfield J.F."/>
        </authorList>
    </citation>
    <scope>NUCLEOTIDE SEQUENCE [LARGE SCALE GENOMIC DNA]</scope>
</reference>
<organism evidence="2 3">
    <name type="scientific">Candidatus Jorgensenbacteria bacterium RIFCSPLOWO2_01_FULL_45_25b</name>
    <dbReference type="NCBI Taxonomy" id="1798471"/>
    <lineage>
        <taxon>Bacteria</taxon>
        <taxon>Candidatus Joergenseniibacteriota</taxon>
    </lineage>
</organism>
<feature type="compositionally biased region" description="Basic and acidic residues" evidence="1">
    <location>
        <begin position="22"/>
        <end position="31"/>
    </location>
</feature>
<dbReference type="EMBL" id="MFKK01000026">
    <property type="protein sequence ID" value="OGG40448.1"/>
    <property type="molecule type" value="Genomic_DNA"/>
</dbReference>
<accession>A0A1F6BUD4</accession>
<dbReference type="STRING" id="1798471.A3A21_00610"/>
<feature type="compositionally biased region" description="Basic residues" evidence="1">
    <location>
        <begin position="11"/>
        <end position="21"/>
    </location>
</feature>
<evidence type="ECO:0000256" key="1">
    <source>
        <dbReference type="SAM" id="MobiDB-lite"/>
    </source>
</evidence>
<dbReference type="Proteomes" id="UP000176996">
    <property type="component" value="Unassembled WGS sequence"/>
</dbReference>
<dbReference type="AlphaFoldDB" id="A0A1F6BUD4"/>
<gene>
    <name evidence="2" type="ORF">A3A21_00610</name>
</gene>
<evidence type="ECO:0000313" key="2">
    <source>
        <dbReference type="EMBL" id="OGG40448.1"/>
    </source>
</evidence>
<proteinExistence type="predicted"/>
<sequence length="561" mass="61777">MADTPVADKKKSAKKAPAKKPAKAEDMKDMAEANLDSADTAEGAVVEAKTAKKPVKQESATVVATNSGGHMDIPLDVASKGKKDANSHAKAGLEAPPDITIPEGKVGESSLEQARRVLQGTKGKANAIRQWMTKTGFPFVKDVDDSVSAEGTEFLEMPIEVTVTGDNGEKVIVMKSAGQVRNEFAETIDRHLNWPEDGVVGRLILRAAHSAKILFELSQAKSLPELHGVLATIYEDGYLDEAPNGQIRGPGGKNYTLTTDKRFGELGNDETTAREVADLVITQSARFRTEFFRDAKEVERRLTEKSEMSVADLCGGQVVGNGFCALRITAHAEYRDEGILQVRLDGEGRIWPMAGSGRLQEGVAALQNSKAFITLESLVKEDGSLEERPPRFNSRVRLGEMEFKKWLGLRIKFWHWIRQGIGESLTQLEKKARIEETRQAKVVRIQEVKDALTDDQPLIDEGKWLAGNNGDTILVIEDWRDKDSGALYPLIVVRVRRETEDKEEKAHSVVSIVNASPECEEFFDGVTGKYAEGECFRGVKDPLRRLLRAAYGMKFGSGARK</sequence>
<feature type="region of interest" description="Disordered" evidence="1">
    <location>
        <begin position="1"/>
        <end position="60"/>
    </location>
</feature>
<feature type="compositionally biased region" description="Basic and acidic residues" evidence="1">
    <location>
        <begin position="1"/>
        <end position="10"/>
    </location>
</feature>
<comment type="caution">
    <text evidence="2">The sequence shown here is derived from an EMBL/GenBank/DDBJ whole genome shotgun (WGS) entry which is preliminary data.</text>
</comment>
<protein>
    <submittedName>
        <fullName evidence="2">Uncharacterized protein</fullName>
    </submittedName>
</protein>
<name>A0A1F6BUD4_9BACT</name>